<feature type="domain" description="Nudix hydrolase" evidence="7">
    <location>
        <begin position="27"/>
        <end position="234"/>
    </location>
</feature>
<organism evidence="8 9">
    <name type="scientific">Nocardioides dubius</name>
    <dbReference type="NCBI Taxonomy" id="317019"/>
    <lineage>
        <taxon>Bacteria</taxon>
        <taxon>Bacillati</taxon>
        <taxon>Actinomycetota</taxon>
        <taxon>Actinomycetes</taxon>
        <taxon>Propionibacteriales</taxon>
        <taxon>Nocardioidaceae</taxon>
        <taxon>Nocardioides</taxon>
    </lineage>
</organism>
<dbReference type="CDD" id="cd18870">
    <property type="entry name" value="NUDIX_AcylCoAdiphos_Nudt19"/>
    <property type="match status" value="1"/>
</dbReference>
<reference evidence="8 9" key="1">
    <citation type="journal article" date="2019" name="Int. J. Syst. Evol. Microbiol.">
        <title>The Global Catalogue of Microorganisms (GCM) 10K type strain sequencing project: providing services to taxonomists for standard genome sequencing and annotation.</title>
        <authorList>
            <consortium name="The Broad Institute Genomics Platform"/>
            <consortium name="The Broad Institute Genome Sequencing Center for Infectious Disease"/>
            <person name="Wu L."/>
            <person name="Ma J."/>
        </authorList>
    </citation>
    <scope>NUCLEOTIDE SEQUENCE [LARGE SCALE GENOMIC DNA]</scope>
    <source>
        <strain evidence="8 9">JCM 13008</strain>
    </source>
</reference>
<evidence type="ECO:0000256" key="4">
    <source>
        <dbReference type="ARBA" id="ARBA00022801"/>
    </source>
</evidence>
<keyword evidence="4" id="KW-0378">Hydrolase</keyword>
<evidence type="ECO:0000313" key="9">
    <source>
        <dbReference type="Proteomes" id="UP001501581"/>
    </source>
</evidence>
<keyword evidence="6" id="KW-0464">Manganese</keyword>
<proteinExistence type="predicted"/>
<evidence type="ECO:0000256" key="2">
    <source>
        <dbReference type="ARBA" id="ARBA00001946"/>
    </source>
</evidence>
<comment type="cofactor">
    <cofactor evidence="1">
        <name>Mn(2+)</name>
        <dbReference type="ChEBI" id="CHEBI:29035"/>
    </cofactor>
</comment>
<evidence type="ECO:0000256" key="5">
    <source>
        <dbReference type="ARBA" id="ARBA00022842"/>
    </source>
</evidence>
<dbReference type="Proteomes" id="UP001501581">
    <property type="component" value="Unassembled WGS sequence"/>
</dbReference>
<evidence type="ECO:0000256" key="3">
    <source>
        <dbReference type="ARBA" id="ARBA00022723"/>
    </source>
</evidence>
<evidence type="ECO:0000256" key="6">
    <source>
        <dbReference type="ARBA" id="ARBA00023211"/>
    </source>
</evidence>
<dbReference type="InterPro" id="IPR000086">
    <property type="entry name" value="NUDIX_hydrolase_dom"/>
</dbReference>
<keyword evidence="3" id="KW-0479">Metal-binding</keyword>
<keyword evidence="9" id="KW-1185">Reference proteome</keyword>
<name>A0ABN1U024_9ACTN</name>
<dbReference type="RefSeq" id="WP_343996038.1">
    <property type="nucleotide sequence ID" value="NZ_BAAALG010000013.1"/>
</dbReference>
<dbReference type="InterPro" id="IPR015797">
    <property type="entry name" value="NUDIX_hydrolase-like_dom_sf"/>
</dbReference>
<keyword evidence="5" id="KW-0460">Magnesium</keyword>
<dbReference type="PANTHER" id="PTHR12318:SF0">
    <property type="entry name" value="ACYL-COENZYME A DIPHOSPHATASE NUDT19"/>
    <property type="match status" value="1"/>
</dbReference>
<evidence type="ECO:0000259" key="7">
    <source>
        <dbReference type="PROSITE" id="PS51462"/>
    </source>
</evidence>
<evidence type="ECO:0000313" key="8">
    <source>
        <dbReference type="EMBL" id="GAA1110473.1"/>
    </source>
</evidence>
<gene>
    <name evidence="8" type="ORF">GCM10009668_33900</name>
</gene>
<dbReference type="Gene3D" id="3.90.79.10">
    <property type="entry name" value="Nucleoside Triphosphate Pyrophosphohydrolase"/>
    <property type="match status" value="1"/>
</dbReference>
<dbReference type="PANTHER" id="PTHR12318">
    <property type="entry name" value="TESTOSTERONE-REGULATED PROTEIN RP2"/>
    <property type="match status" value="1"/>
</dbReference>
<comment type="cofactor">
    <cofactor evidence="2">
        <name>Mg(2+)</name>
        <dbReference type="ChEBI" id="CHEBI:18420"/>
    </cofactor>
</comment>
<protein>
    <recommendedName>
        <fullName evidence="7">Nudix hydrolase domain-containing protein</fullName>
    </recommendedName>
</protein>
<dbReference type="SUPFAM" id="SSF55811">
    <property type="entry name" value="Nudix"/>
    <property type="match status" value="1"/>
</dbReference>
<dbReference type="InterPro" id="IPR039121">
    <property type="entry name" value="NUDT19"/>
</dbReference>
<evidence type="ECO:0000256" key="1">
    <source>
        <dbReference type="ARBA" id="ARBA00001936"/>
    </source>
</evidence>
<comment type="caution">
    <text evidence="8">The sequence shown here is derived from an EMBL/GenBank/DDBJ whole genome shotgun (WGS) entry which is preliminary data.</text>
</comment>
<dbReference type="PROSITE" id="PS51462">
    <property type="entry name" value="NUDIX"/>
    <property type="match status" value="1"/>
</dbReference>
<sequence length="297" mass="32438">MDPTLTLPPHLIAQATEFVEGAREPAAPRSASTVVLLRDGDGAPGGLEVYLLRRHVGMEFAAGMSVFPGGGVDARDAELEPSLWAGPSPQEWAERMDCTPDEAKALVCAAVRETFEESGVLLAGTATSVVADTTGEDWEADRVALEDRELSLTEFLTRRGLVLRTDLLSVLGGWLTPVFEPKRYLTWFFVATLPQGQITRDVSSESDKVEWLTVREAIRLGDERQMLLLPPTYATLCELYDALSPEQALKHAAALPFEMIEPTFDVASGRLESRPRIVELGIRVGNLVHGVGNEQRA</sequence>
<accession>A0ABN1U024</accession>
<dbReference type="EMBL" id="BAAALG010000013">
    <property type="protein sequence ID" value="GAA1110473.1"/>
    <property type="molecule type" value="Genomic_DNA"/>
</dbReference>